<sequence length="177" mass="19556">MGNLIPMLADGEISKEQFQDLRQKAEADLASLNEELERINAVGGESDNSLNMTAIEAALNEMLDFSGPSIDEKVLDKFVCRITPLDNTHFRWDLNLAPGPKQAIIGQVEGRRNKATVQIKEYGEDNGRPHHTYDRAIQFASTETTMFPNGKLAYFCLIAAWAAASLAIGTRKGEQDT</sequence>
<keyword evidence="1" id="KW-0175">Coiled coil</keyword>
<gene>
    <name evidence="2" type="ORF">I5Q82_11445</name>
</gene>
<dbReference type="EMBL" id="CP065321">
    <property type="protein sequence ID" value="QQR28716.1"/>
    <property type="molecule type" value="Genomic_DNA"/>
</dbReference>
<organism evidence="2 3">
    <name type="scientific">Acutalibacter muris</name>
    <dbReference type="NCBI Taxonomy" id="1796620"/>
    <lineage>
        <taxon>Bacteria</taxon>
        <taxon>Bacillati</taxon>
        <taxon>Bacillota</taxon>
        <taxon>Clostridia</taxon>
        <taxon>Eubacteriales</taxon>
        <taxon>Acutalibacteraceae</taxon>
        <taxon>Acutalibacter</taxon>
    </lineage>
</organism>
<evidence type="ECO:0000313" key="2">
    <source>
        <dbReference type="EMBL" id="QQR28716.1"/>
    </source>
</evidence>
<dbReference type="RefSeq" id="WP_157130613.1">
    <property type="nucleotide sequence ID" value="NZ_CP021422.1"/>
</dbReference>
<dbReference type="AlphaFoldDB" id="A0AA92QUT0"/>
<name>A0AA92QUT0_9FIRM</name>
<dbReference type="Proteomes" id="UP000596035">
    <property type="component" value="Chromosome"/>
</dbReference>
<evidence type="ECO:0000256" key="1">
    <source>
        <dbReference type="SAM" id="Coils"/>
    </source>
</evidence>
<proteinExistence type="predicted"/>
<reference evidence="2 3" key="1">
    <citation type="submission" date="2020-11" db="EMBL/GenBank/DDBJ databases">
        <title>Closed and high quality bacterial genomes of the OMM12 community.</title>
        <authorList>
            <person name="Marbouty M."/>
            <person name="Lamy-Besnier Q."/>
            <person name="Debarbieux L."/>
            <person name="Koszul R."/>
        </authorList>
    </citation>
    <scope>NUCLEOTIDE SEQUENCE [LARGE SCALE GENOMIC DNA]</scope>
    <source>
        <strain evidence="2 3">KB18</strain>
    </source>
</reference>
<protein>
    <submittedName>
        <fullName evidence="2">Uncharacterized protein</fullName>
    </submittedName>
</protein>
<feature type="coiled-coil region" evidence="1">
    <location>
        <begin position="15"/>
        <end position="42"/>
    </location>
</feature>
<accession>A0AA92QUT0</accession>
<evidence type="ECO:0000313" key="3">
    <source>
        <dbReference type="Proteomes" id="UP000596035"/>
    </source>
</evidence>